<reference evidence="1" key="1">
    <citation type="journal article" date="2022" name="Int. J. Mol. Sci.">
        <title>Draft Genome of Tanacetum Coccineum: Genomic Comparison of Closely Related Tanacetum-Family Plants.</title>
        <authorList>
            <person name="Yamashiro T."/>
            <person name="Shiraishi A."/>
            <person name="Nakayama K."/>
            <person name="Satake H."/>
        </authorList>
    </citation>
    <scope>NUCLEOTIDE SEQUENCE</scope>
</reference>
<gene>
    <name evidence="1" type="ORF">Tco_0907234</name>
</gene>
<proteinExistence type="predicted"/>
<protein>
    <submittedName>
        <fullName evidence="1">Uncharacterized protein</fullName>
    </submittedName>
</protein>
<accession>A0ABQ5CJS9</accession>
<keyword evidence="2" id="KW-1185">Reference proteome</keyword>
<dbReference type="Pfam" id="PF14223">
    <property type="entry name" value="Retrotran_gag_2"/>
    <property type="match status" value="1"/>
</dbReference>
<comment type="caution">
    <text evidence="1">The sequence shown here is derived from an EMBL/GenBank/DDBJ whole genome shotgun (WGS) entry which is preliminary data.</text>
</comment>
<name>A0ABQ5CJS9_9ASTR</name>
<reference evidence="1" key="2">
    <citation type="submission" date="2022-01" db="EMBL/GenBank/DDBJ databases">
        <authorList>
            <person name="Yamashiro T."/>
            <person name="Shiraishi A."/>
            <person name="Satake H."/>
            <person name="Nakayama K."/>
        </authorList>
    </citation>
    <scope>NUCLEOTIDE SEQUENCE</scope>
</reference>
<dbReference type="Proteomes" id="UP001151760">
    <property type="component" value="Unassembled WGS sequence"/>
</dbReference>
<evidence type="ECO:0000313" key="1">
    <source>
        <dbReference type="EMBL" id="GJT26959.1"/>
    </source>
</evidence>
<organism evidence="1 2">
    <name type="scientific">Tanacetum coccineum</name>
    <dbReference type="NCBI Taxonomy" id="301880"/>
    <lineage>
        <taxon>Eukaryota</taxon>
        <taxon>Viridiplantae</taxon>
        <taxon>Streptophyta</taxon>
        <taxon>Embryophyta</taxon>
        <taxon>Tracheophyta</taxon>
        <taxon>Spermatophyta</taxon>
        <taxon>Magnoliopsida</taxon>
        <taxon>eudicotyledons</taxon>
        <taxon>Gunneridae</taxon>
        <taxon>Pentapetalae</taxon>
        <taxon>asterids</taxon>
        <taxon>campanulids</taxon>
        <taxon>Asterales</taxon>
        <taxon>Asteraceae</taxon>
        <taxon>Asteroideae</taxon>
        <taxon>Anthemideae</taxon>
        <taxon>Anthemidinae</taxon>
        <taxon>Tanacetum</taxon>
    </lineage>
</organism>
<sequence length="615" mass="70788">MFKNFNRDDMEDLWKIVKSRFIKNDPVDDMDNLLLRTLNSMFEPQVEDTIWTYQQGLTLVKNWKLYDSCGNNTTPKLPLLKLGDYEMWQIRIKQYFQVQDYALWEVIENGNSWVPATSQDGGACYLWLYPMNLKITFGPILGCKTMFVAIEARFRGNEATKKTQKALLKQQYENFNASSSESLNSIFNRLQKIVSKLAILGVAITQEDLNSKFLRSLPPEWNTHVVVWMNKADLETLSIDDLYNNFKIIEQDVKKSVSVNNGSQNLAFMTAQSTSNDIATLSDATVYAFLSNQPKGSQLVHGDLEQIHNDDLEEMDLKWQLALLSMRARKFYQRTGKKITINRSDIARFDKSKSDMAEEQVQTNMALMAFSDSECDDLIVKLNDSGFKTATYKRGLATLEDQLITYKKNEVLFCEEIGVLKREVGCKEYELGVLKTKLEKVKKEKKSIDFKITKFDKSAKDIDEMLESQRSDKDKQGLGYHAVPPPHPLIYNRPNKLDLSYSGLDEFKEPDFNEYGPRDIVLESTIDCDKELENYKKNTGDSLEKEQVSDNENSFVKSSPSVVKETVFILIKRKNLSIQRLMKNQLKGQLSMLRCIDHKVLEGIREIGMVRSPIN</sequence>
<dbReference type="EMBL" id="BQNB010014336">
    <property type="protein sequence ID" value="GJT26959.1"/>
    <property type="molecule type" value="Genomic_DNA"/>
</dbReference>
<evidence type="ECO:0000313" key="2">
    <source>
        <dbReference type="Proteomes" id="UP001151760"/>
    </source>
</evidence>